<accession>W4HH28</accession>
<comment type="caution">
    <text evidence="3">The sequence shown here is derived from an EMBL/GenBank/DDBJ whole genome shotgun (WGS) entry which is preliminary data.</text>
</comment>
<dbReference type="Pfam" id="PF09361">
    <property type="entry name" value="Phasin_2"/>
    <property type="match status" value="1"/>
</dbReference>
<protein>
    <recommendedName>
        <fullName evidence="2">Phasin domain-containing protein</fullName>
    </recommendedName>
</protein>
<feature type="compositionally biased region" description="Low complexity" evidence="1">
    <location>
        <begin position="125"/>
        <end position="153"/>
    </location>
</feature>
<evidence type="ECO:0000256" key="1">
    <source>
        <dbReference type="SAM" id="MobiDB-lite"/>
    </source>
</evidence>
<dbReference type="eggNOG" id="ENOG502ZQS1">
    <property type="taxonomic scope" value="Bacteria"/>
</dbReference>
<feature type="domain" description="Phasin" evidence="2">
    <location>
        <begin position="24"/>
        <end position="115"/>
    </location>
</feature>
<dbReference type="InterPro" id="IPR018968">
    <property type="entry name" value="Phasin"/>
</dbReference>
<proteinExistence type="predicted"/>
<dbReference type="STRING" id="1379903.ATO8_15097"/>
<name>W4HH28_9RHOB</name>
<keyword evidence="4" id="KW-1185">Reference proteome</keyword>
<evidence type="ECO:0000313" key="4">
    <source>
        <dbReference type="Proteomes" id="UP000019063"/>
    </source>
</evidence>
<dbReference type="RefSeq" id="WP_043845587.1">
    <property type="nucleotide sequence ID" value="NZ_AQQW01000009.1"/>
</dbReference>
<dbReference type="EMBL" id="AQQW01000009">
    <property type="protein sequence ID" value="ETW12004.1"/>
    <property type="molecule type" value="Genomic_DNA"/>
</dbReference>
<evidence type="ECO:0000313" key="3">
    <source>
        <dbReference type="EMBL" id="ETW12004.1"/>
    </source>
</evidence>
<dbReference type="Proteomes" id="UP000019063">
    <property type="component" value="Unassembled WGS sequence"/>
</dbReference>
<sequence>MTKQTQNFDTILRDAMNAFPVNTEAFEDTFKRNAELTEKLSDIVTDAAGRSTELSTDFTRKTLERMGDLTKSKSEPADYAQGVADFSSAQAQAAFDMMNSFAEIAKETQKATVDAMMDAGRAHGTQAAQTAKKTTQRATKTANDAAKATASAA</sequence>
<feature type="region of interest" description="Disordered" evidence="1">
    <location>
        <begin position="123"/>
        <end position="153"/>
    </location>
</feature>
<dbReference type="OrthoDB" id="7863861at2"/>
<evidence type="ECO:0000259" key="2">
    <source>
        <dbReference type="Pfam" id="PF09361"/>
    </source>
</evidence>
<organism evidence="3 4">
    <name type="scientific">Roseivivax marinus</name>
    <dbReference type="NCBI Taxonomy" id="1379903"/>
    <lineage>
        <taxon>Bacteria</taxon>
        <taxon>Pseudomonadati</taxon>
        <taxon>Pseudomonadota</taxon>
        <taxon>Alphaproteobacteria</taxon>
        <taxon>Rhodobacterales</taxon>
        <taxon>Roseobacteraceae</taxon>
        <taxon>Roseivivax</taxon>
    </lineage>
</organism>
<reference evidence="3 4" key="1">
    <citation type="journal article" date="2014" name="Antonie Van Leeuwenhoek">
        <title>Roseivivax atlanticus sp. nov., isolated from surface seawater of the Atlantic Ocean.</title>
        <authorList>
            <person name="Li G."/>
            <person name="Lai Q."/>
            <person name="Liu X."/>
            <person name="Sun F."/>
            <person name="Shao Z."/>
        </authorList>
    </citation>
    <scope>NUCLEOTIDE SEQUENCE [LARGE SCALE GENOMIC DNA]</scope>
    <source>
        <strain evidence="3 4">22II-s10s</strain>
    </source>
</reference>
<gene>
    <name evidence="3" type="ORF">ATO8_15097</name>
</gene>
<dbReference type="AlphaFoldDB" id="W4HH28"/>